<protein>
    <recommendedName>
        <fullName evidence="2">SET domain-containing protein</fullName>
    </recommendedName>
</protein>
<organism evidence="3 4">
    <name type="scientific">Apiospora kogelbergensis</name>
    <dbReference type="NCBI Taxonomy" id="1337665"/>
    <lineage>
        <taxon>Eukaryota</taxon>
        <taxon>Fungi</taxon>
        <taxon>Dikarya</taxon>
        <taxon>Ascomycota</taxon>
        <taxon>Pezizomycotina</taxon>
        <taxon>Sordariomycetes</taxon>
        <taxon>Xylariomycetidae</taxon>
        <taxon>Amphisphaeriales</taxon>
        <taxon>Apiosporaceae</taxon>
        <taxon>Apiospora</taxon>
    </lineage>
</organism>
<feature type="region of interest" description="Disordered" evidence="1">
    <location>
        <begin position="43"/>
        <end position="74"/>
    </location>
</feature>
<evidence type="ECO:0000259" key="2">
    <source>
        <dbReference type="PROSITE" id="PS50280"/>
    </source>
</evidence>
<evidence type="ECO:0000313" key="4">
    <source>
        <dbReference type="Proteomes" id="UP001392437"/>
    </source>
</evidence>
<evidence type="ECO:0000256" key="1">
    <source>
        <dbReference type="SAM" id="MobiDB-lite"/>
    </source>
</evidence>
<accession>A0AAW0RBN9</accession>
<dbReference type="PANTHER" id="PTHR47332">
    <property type="entry name" value="SET DOMAIN-CONTAINING PROTEIN 5"/>
    <property type="match status" value="1"/>
</dbReference>
<keyword evidence="4" id="KW-1185">Reference proteome</keyword>
<dbReference type="InterPro" id="IPR001214">
    <property type="entry name" value="SET_dom"/>
</dbReference>
<dbReference type="Proteomes" id="UP001392437">
    <property type="component" value="Unassembled WGS sequence"/>
</dbReference>
<dbReference type="InterPro" id="IPR046341">
    <property type="entry name" value="SET_dom_sf"/>
</dbReference>
<dbReference type="Gene3D" id="1.10.220.160">
    <property type="match status" value="1"/>
</dbReference>
<reference evidence="3 4" key="1">
    <citation type="submission" date="2023-01" db="EMBL/GenBank/DDBJ databases">
        <title>Analysis of 21 Apiospora genomes using comparative genomics revels a genus with tremendous synthesis potential of carbohydrate active enzymes and secondary metabolites.</title>
        <authorList>
            <person name="Sorensen T."/>
        </authorList>
    </citation>
    <scope>NUCLEOTIDE SEQUENCE [LARGE SCALE GENOMIC DNA]</scope>
    <source>
        <strain evidence="3 4">CBS 117206</strain>
    </source>
</reference>
<comment type="caution">
    <text evidence="3">The sequence shown here is derived from an EMBL/GenBank/DDBJ whole genome shotgun (WGS) entry which is preliminary data.</text>
</comment>
<dbReference type="Pfam" id="PF00856">
    <property type="entry name" value="SET"/>
    <property type="match status" value="1"/>
</dbReference>
<dbReference type="AlphaFoldDB" id="A0AAW0RBN9"/>
<name>A0AAW0RBN9_9PEZI</name>
<dbReference type="PANTHER" id="PTHR47332:SF2">
    <property type="entry name" value="SET-6"/>
    <property type="match status" value="1"/>
</dbReference>
<dbReference type="Gene3D" id="2.170.270.10">
    <property type="entry name" value="SET domain"/>
    <property type="match status" value="1"/>
</dbReference>
<dbReference type="InterPro" id="IPR053185">
    <property type="entry name" value="SET_domain_protein"/>
</dbReference>
<feature type="domain" description="SET" evidence="2">
    <location>
        <begin position="78"/>
        <end position="258"/>
    </location>
</feature>
<proteinExistence type="predicted"/>
<dbReference type="PROSITE" id="PS50280">
    <property type="entry name" value="SET"/>
    <property type="match status" value="1"/>
</dbReference>
<evidence type="ECO:0000313" key="3">
    <source>
        <dbReference type="EMBL" id="KAK8132296.1"/>
    </source>
</evidence>
<dbReference type="SUPFAM" id="SSF82199">
    <property type="entry name" value="SET domain"/>
    <property type="match status" value="1"/>
</dbReference>
<feature type="compositionally biased region" description="Low complexity" evidence="1">
    <location>
        <begin position="62"/>
        <end position="73"/>
    </location>
</feature>
<feature type="region of interest" description="Disordered" evidence="1">
    <location>
        <begin position="1"/>
        <end position="22"/>
    </location>
</feature>
<dbReference type="CDD" id="cd20071">
    <property type="entry name" value="SET_SMYD"/>
    <property type="match status" value="1"/>
</dbReference>
<sequence length="423" mass="47981">MEAPNTVISPGADIPADLNATKVKPHPADGIKGNNRMAQLHLHDKSGSSSANAIVPASEPDSTAASQPSTATAEMSDTMVEVRKTAEMGLGLFATQDIPRGTRVLSEEPVIHLPDPPYRRDMIRAFCDKAVQLSQDQIKMLSQLHCNMDVLEEGDRDIVQQWYNENSVTDAEGRELKGKKRQESRKKMLKRFAIFITNSSRQISDNMQEGRGVYYTFSRINHACVPNARYGWNDTIKRGTVHVCRDVAEGEQILVTYIPLNYYCWMKRAEELKGWGFECGCQACQDPASDLRWEQMGIVHLLIESFQHSDNSVPTLLGVEPLSSFSEAMMAVNRLAKLMIEEGLITMELTKMYRTCSNYYWVVNDMDRAIEYAEKALDVELCLIGPETEHLRENRQGNRYWLKWLQENKSVEEDLALDQLRPN</sequence>
<gene>
    <name evidence="3" type="ORF">PG999_000469</name>
</gene>
<dbReference type="EMBL" id="JAQQWP010000001">
    <property type="protein sequence ID" value="KAK8132296.1"/>
    <property type="molecule type" value="Genomic_DNA"/>
</dbReference>
<dbReference type="SMART" id="SM00317">
    <property type="entry name" value="SET"/>
    <property type="match status" value="1"/>
</dbReference>